<evidence type="ECO:0000313" key="8">
    <source>
        <dbReference type="Proteomes" id="UP000002029"/>
    </source>
</evidence>
<keyword evidence="3 5" id="KW-0238">DNA-binding</keyword>
<dbReference type="OrthoDB" id="5242390at2"/>
<dbReference type="SUPFAM" id="SSF48498">
    <property type="entry name" value="Tetracyclin repressor-like, C-terminal domain"/>
    <property type="match status" value="1"/>
</dbReference>
<dbReference type="PRINTS" id="PR00455">
    <property type="entry name" value="HTHTETR"/>
</dbReference>
<dbReference type="AlphaFoldDB" id="D2ASS8"/>
<accession>D2ASS8</accession>
<dbReference type="RefSeq" id="WP_012894135.1">
    <property type="nucleotide sequence ID" value="NC_013595.1"/>
</dbReference>
<dbReference type="Gene3D" id="1.10.357.10">
    <property type="entry name" value="Tetracycline Repressor, domain 2"/>
    <property type="match status" value="1"/>
</dbReference>
<sequence length="205" mass="22021">MSPVSPAHLAARRAQLLKAARTCFARNGFHATSMQEVLSEARMSPGGAYRYFPSKEALVAAIATETLTEVSAALKALSEDGSTPGPDDMVTAVTSTIERLDALHDTAKLEIQVWAEAQRSPLLAEQFARAFADVERFMTEQVETYQGRGLIERGVPAGHIARVLIGLVHGFMVQRTLLQADTAQFRDGLRALVAGPGRAPDPPPG</sequence>
<dbReference type="Pfam" id="PF00440">
    <property type="entry name" value="TetR_N"/>
    <property type="match status" value="1"/>
</dbReference>
<dbReference type="InterPro" id="IPR039538">
    <property type="entry name" value="BetI_C"/>
</dbReference>
<dbReference type="Proteomes" id="UP000002029">
    <property type="component" value="Chromosome"/>
</dbReference>
<dbReference type="InterPro" id="IPR036271">
    <property type="entry name" value="Tet_transcr_reg_TetR-rel_C_sf"/>
</dbReference>
<dbReference type="PANTHER" id="PTHR30055:SF234">
    <property type="entry name" value="HTH-TYPE TRANSCRIPTIONAL REGULATOR BETI"/>
    <property type="match status" value="1"/>
</dbReference>
<protein>
    <submittedName>
        <fullName evidence="7">Transcriptional regulator, TetR family</fullName>
    </submittedName>
</protein>
<dbReference type="Pfam" id="PF13977">
    <property type="entry name" value="TetR_C_6"/>
    <property type="match status" value="1"/>
</dbReference>
<feature type="DNA-binding region" description="H-T-H motif" evidence="5">
    <location>
        <begin position="33"/>
        <end position="52"/>
    </location>
</feature>
<evidence type="ECO:0000256" key="5">
    <source>
        <dbReference type="PROSITE-ProRule" id="PRU00335"/>
    </source>
</evidence>
<keyword evidence="4" id="KW-0804">Transcription</keyword>
<keyword evidence="8" id="KW-1185">Reference proteome</keyword>
<evidence type="ECO:0000256" key="3">
    <source>
        <dbReference type="ARBA" id="ARBA00023125"/>
    </source>
</evidence>
<dbReference type="SUPFAM" id="SSF46689">
    <property type="entry name" value="Homeodomain-like"/>
    <property type="match status" value="1"/>
</dbReference>
<dbReference type="HOGENOM" id="CLU_069356_15_12_11"/>
<evidence type="ECO:0000313" key="7">
    <source>
        <dbReference type="EMBL" id="ACZ90405.1"/>
    </source>
</evidence>
<organism evidence="7 8">
    <name type="scientific">Streptosporangium roseum (strain ATCC 12428 / DSM 43021 / JCM 3005 / KCTC 9067 / NCIMB 10171 / NRRL 2505 / NI 9100)</name>
    <dbReference type="NCBI Taxonomy" id="479432"/>
    <lineage>
        <taxon>Bacteria</taxon>
        <taxon>Bacillati</taxon>
        <taxon>Actinomycetota</taxon>
        <taxon>Actinomycetes</taxon>
        <taxon>Streptosporangiales</taxon>
        <taxon>Streptosporangiaceae</taxon>
        <taxon>Streptosporangium</taxon>
    </lineage>
</organism>
<evidence type="ECO:0000256" key="2">
    <source>
        <dbReference type="ARBA" id="ARBA00023015"/>
    </source>
</evidence>
<dbReference type="InterPro" id="IPR050109">
    <property type="entry name" value="HTH-type_TetR-like_transc_reg"/>
</dbReference>
<dbReference type="InterPro" id="IPR001647">
    <property type="entry name" value="HTH_TetR"/>
</dbReference>
<dbReference type="PANTHER" id="PTHR30055">
    <property type="entry name" value="HTH-TYPE TRANSCRIPTIONAL REGULATOR RUTR"/>
    <property type="match status" value="1"/>
</dbReference>
<dbReference type="eggNOG" id="COG1309">
    <property type="taxonomic scope" value="Bacteria"/>
</dbReference>
<keyword evidence="2" id="KW-0805">Transcription regulation</keyword>
<evidence type="ECO:0000259" key="6">
    <source>
        <dbReference type="PROSITE" id="PS50977"/>
    </source>
</evidence>
<evidence type="ECO:0000256" key="1">
    <source>
        <dbReference type="ARBA" id="ARBA00022491"/>
    </source>
</evidence>
<dbReference type="PROSITE" id="PS50977">
    <property type="entry name" value="HTH_TETR_2"/>
    <property type="match status" value="1"/>
</dbReference>
<dbReference type="GO" id="GO:0003700">
    <property type="term" value="F:DNA-binding transcription factor activity"/>
    <property type="evidence" value="ECO:0007669"/>
    <property type="project" value="TreeGrafter"/>
</dbReference>
<feature type="domain" description="HTH tetR-type" evidence="6">
    <location>
        <begin position="10"/>
        <end position="70"/>
    </location>
</feature>
<dbReference type="KEGG" id="sro:Sros_7736"/>
<gene>
    <name evidence="7" type="ordered locus">Sros_7736</name>
</gene>
<dbReference type="GO" id="GO:0000976">
    <property type="term" value="F:transcription cis-regulatory region binding"/>
    <property type="evidence" value="ECO:0007669"/>
    <property type="project" value="TreeGrafter"/>
</dbReference>
<dbReference type="STRING" id="479432.Sros_7736"/>
<name>D2ASS8_STRRD</name>
<keyword evidence="1" id="KW-0678">Repressor</keyword>
<dbReference type="InterPro" id="IPR009057">
    <property type="entry name" value="Homeodomain-like_sf"/>
</dbReference>
<dbReference type="EMBL" id="CP001814">
    <property type="protein sequence ID" value="ACZ90405.1"/>
    <property type="molecule type" value="Genomic_DNA"/>
</dbReference>
<evidence type="ECO:0000256" key="4">
    <source>
        <dbReference type="ARBA" id="ARBA00023163"/>
    </source>
</evidence>
<reference evidence="7 8" key="1">
    <citation type="journal article" date="2010" name="Stand. Genomic Sci.">
        <title>Complete genome sequence of Streptosporangium roseum type strain (NI 9100).</title>
        <authorList>
            <person name="Nolan M."/>
            <person name="Sikorski J."/>
            <person name="Jando M."/>
            <person name="Lucas S."/>
            <person name="Lapidus A."/>
            <person name="Glavina Del Rio T."/>
            <person name="Chen F."/>
            <person name="Tice H."/>
            <person name="Pitluck S."/>
            <person name="Cheng J.F."/>
            <person name="Chertkov O."/>
            <person name="Sims D."/>
            <person name="Meincke L."/>
            <person name="Brettin T."/>
            <person name="Han C."/>
            <person name="Detter J.C."/>
            <person name="Bruce D."/>
            <person name="Goodwin L."/>
            <person name="Land M."/>
            <person name="Hauser L."/>
            <person name="Chang Y.J."/>
            <person name="Jeffries C.D."/>
            <person name="Ivanova N."/>
            <person name="Mavromatis K."/>
            <person name="Mikhailova N."/>
            <person name="Chen A."/>
            <person name="Palaniappan K."/>
            <person name="Chain P."/>
            <person name="Rohde M."/>
            <person name="Goker M."/>
            <person name="Bristow J."/>
            <person name="Eisen J.A."/>
            <person name="Markowitz V."/>
            <person name="Hugenholtz P."/>
            <person name="Kyrpides N.C."/>
            <person name="Klenk H.P."/>
        </authorList>
    </citation>
    <scope>NUCLEOTIDE SEQUENCE [LARGE SCALE GENOMIC DNA]</scope>
    <source>
        <strain evidence="8">ATCC 12428 / DSM 43021 / JCM 3005 / NI 9100</strain>
    </source>
</reference>
<proteinExistence type="predicted"/>